<reference evidence="2" key="1">
    <citation type="journal article" date="2023" name="G3 (Bethesda)">
        <title>Genome assembly and association tests identify interacting loci associated with vigor, precocity, and sex in interspecific pistachio rootstocks.</title>
        <authorList>
            <person name="Palmer W."/>
            <person name="Jacygrad E."/>
            <person name="Sagayaradj S."/>
            <person name="Cavanaugh K."/>
            <person name="Han R."/>
            <person name="Bertier L."/>
            <person name="Beede B."/>
            <person name="Kafkas S."/>
            <person name="Golino D."/>
            <person name="Preece J."/>
            <person name="Michelmore R."/>
        </authorList>
    </citation>
    <scope>NUCLEOTIDE SEQUENCE [LARGE SCALE GENOMIC DNA]</scope>
</reference>
<proteinExistence type="predicted"/>
<evidence type="ECO:0000313" key="1">
    <source>
        <dbReference type="EMBL" id="KAJ0037934.1"/>
    </source>
</evidence>
<gene>
    <name evidence="1" type="ORF">Pint_22305</name>
</gene>
<accession>A0ACC0YI11</accession>
<sequence length="41" mass="4842">MMSSAADLTTFPMSALKRYRVSIYMKVTGEILMRFLKLQRR</sequence>
<keyword evidence="2" id="KW-1185">Reference proteome</keyword>
<comment type="caution">
    <text evidence="1">The sequence shown here is derived from an EMBL/GenBank/DDBJ whole genome shotgun (WGS) entry which is preliminary data.</text>
</comment>
<evidence type="ECO:0000313" key="2">
    <source>
        <dbReference type="Proteomes" id="UP001163603"/>
    </source>
</evidence>
<name>A0ACC0YI11_9ROSI</name>
<dbReference type="EMBL" id="CM047741">
    <property type="protein sequence ID" value="KAJ0037934.1"/>
    <property type="molecule type" value="Genomic_DNA"/>
</dbReference>
<organism evidence="1 2">
    <name type="scientific">Pistacia integerrima</name>
    <dbReference type="NCBI Taxonomy" id="434235"/>
    <lineage>
        <taxon>Eukaryota</taxon>
        <taxon>Viridiplantae</taxon>
        <taxon>Streptophyta</taxon>
        <taxon>Embryophyta</taxon>
        <taxon>Tracheophyta</taxon>
        <taxon>Spermatophyta</taxon>
        <taxon>Magnoliopsida</taxon>
        <taxon>eudicotyledons</taxon>
        <taxon>Gunneridae</taxon>
        <taxon>Pentapetalae</taxon>
        <taxon>rosids</taxon>
        <taxon>malvids</taxon>
        <taxon>Sapindales</taxon>
        <taxon>Anacardiaceae</taxon>
        <taxon>Pistacia</taxon>
    </lineage>
</organism>
<dbReference type="Proteomes" id="UP001163603">
    <property type="component" value="Chromosome 6"/>
</dbReference>
<protein>
    <submittedName>
        <fullName evidence="1">Uncharacterized protein</fullName>
    </submittedName>
</protein>